<dbReference type="InterPro" id="IPR050291">
    <property type="entry name" value="CDF_Transporter"/>
</dbReference>
<dbReference type="EMBL" id="CP119317">
    <property type="protein sequence ID" value="WEK55387.1"/>
    <property type="molecule type" value="Genomic_DNA"/>
</dbReference>
<dbReference type="Gene3D" id="1.20.1510.10">
    <property type="entry name" value="Cation efflux protein transmembrane domain"/>
    <property type="match status" value="1"/>
</dbReference>
<dbReference type="AlphaFoldDB" id="A0AA95JDV4"/>
<dbReference type="InterPro" id="IPR002524">
    <property type="entry name" value="Cation_efflux"/>
</dbReference>
<name>A0AA95JDV4_9BACL</name>
<evidence type="ECO:0000256" key="5">
    <source>
        <dbReference type="ARBA" id="ARBA00022989"/>
    </source>
</evidence>
<comment type="similarity">
    <text evidence="2">Belongs to the cation diffusion facilitator (CDF) transporter (TC 2.A.4) family.</text>
</comment>
<dbReference type="PANTHER" id="PTHR43840">
    <property type="entry name" value="MITOCHONDRIAL METAL TRANSPORTER 1-RELATED"/>
    <property type="match status" value="1"/>
</dbReference>
<sequence>MNKDQRSVGAERGALVSLWGLLGLFLMKGIVGWFTGSKALLADACHSAADFANSTLVYTGLRKGRTSSSTQAQATSTITIVLSVGLLVAGLEIGISSIKSVAQGVLAAPGVGAVIAIAVGMIFRSALVRYKRRFESRCGLREDRTGENRSDIFASLTALVGAGGALVGEIYKMPFLYVLDPAAGLVIAVFVIRMGVQLTVGVMRSAKKHAIDESDSQMMFEVVHRIDGVVAVEEINAREHGHYIAVDVMISVNPRITVSEGQEIATRVRRSLLKRFLHVIDASVVVQPYDPGFPYKTNHQDLDSSLPLQ</sequence>
<dbReference type="InterPro" id="IPR036837">
    <property type="entry name" value="Cation_efflux_CTD_sf"/>
</dbReference>
<evidence type="ECO:0000313" key="10">
    <source>
        <dbReference type="EMBL" id="WEK55387.1"/>
    </source>
</evidence>
<dbReference type="SUPFAM" id="SSF160240">
    <property type="entry name" value="Cation efflux protein cytoplasmic domain-like"/>
    <property type="match status" value="1"/>
</dbReference>
<dbReference type="NCBIfam" id="TIGR01297">
    <property type="entry name" value="CDF"/>
    <property type="match status" value="1"/>
</dbReference>
<dbReference type="Gene3D" id="3.30.70.1350">
    <property type="entry name" value="Cation efflux protein, cytoplasmic domain"/>
    <property type="match status" value="1"/>
</dbReference>
<keyword evidence="3" id="KW-0813">Transport</keyword>
<evidence type="ECO:0000256" key="1">
    <source>
        <dbReference type="ARBA" id="ARBA00004141"/>
    </source>
</evidence>
<evidence type="ECO:0000313" key="11">
    <source>
        <dbReference type="Proteomes" id="UP001178662"/>
    </source>
</evidence>
<comment type="subcellular location">
    <subcellularLocation>
        <location evidence="1">Membrane</location>
        <topology evidence="1">Multi-pass membrane protein</topology>
    </subcellularLocation>
</comment>
<evidence type="ECO:0000256" key="3">
    <source>
        <dbReference type="ARBA" id="ARBA00022448"/>
    </source>
</evidence>
<gene>
    <name evidence="10" type="ORF">P0Y55_04835</name>
</gene>
<dbReference type="GO" id="GO:0016020">
    <property type="term" value="C:membrane"/>
    <property type="evidence" value="ECO:0007669"/>
    <property type="project" value="UniProtKB-SubCell"/>
</dbReference>
<keyword evidence="4 7" id="KW-0812">Transmembrane</keyword>
<evidence type="ECO:0000259" key="8">
    <source>
        <dbReference type="Pfam" id="PF01545"/>
    </source>
</evidence>
<dbReference type="Pfam" id="PF01545">
    <property type="entry name" value="Cation_efflux"/>
    <property type="match status" value="1"/>
</dbReference>
<feature type="transmembrane region" description="Helical" evidence="7">
    <location>
        <begin position="73"/>
        <end position="95"/>
    </location>
</feature>
<feature type="transmembrane region" description="Helical" evidence="7">
    <location>
        <begin position="101"/>
        <end position="123"/>
    </location>
</feature>
<feature type="domain" description="Cation efflux protein transmembrane" evidence="8">
    <location>
        <begin position="15"/>
        <end position="199"/>
    </location>
</feature>
<evidence type="ECO:0000256" key="2">
    <source>
        <dbReference type="ARBA" id="ARBA00008114"/>
    </source>
</evidence>
<feature type="transmembrane region" description="Helical" evidence="7">
    <location>
        <begin position="40"/>
        <end position="61"/>
    </location>
</feature>
<evidence type="ECO:0000256" key="6">
    <source>
        <dbReference type="ARBA" id="ARBA00023136"/>
    </source>
</evidence>
<protein>
    <submittedName>
        <fullName evidence="10">Cation diffusion facilitator family transporter</fullName>
    </submittedName>
</protein>
<reference evidence="10" key="1">
    <citation type="submission" date="2023-03" db="EMBL/GenBank/DDBJ databases">
        <title>Andean soil-derived lignocellulolytic bacterial consortium as a source of novel taxa and putative plastic-active enzymes.</title>
        <authorList>
            <person name="Diaz-Garcia L."/>
            <person name="Chuvochina M."/>
            <person name="Feuerriegel G."/>
            <person name="Bunk B."/>
            <person name="Sproer C."/>
            <person name="Streit W.R."/>
            <person name="Rodriguez L.M."/>
            <person name="Overmann J."/>
            <person name="Jimenez D.J."/>
        </authorList>
    </citation>
    <scope>NUCLEOTIDE SEQUENCE</scope>
    <source>
        <strain evidence="10">MAG 2441</strain>
    </source>
</reference>
<evidence type="ECO:0000256" key="7">
    <source>
        <dbReference type="SAM" id="Phobius"/>
    </source>
</evidence>
<dbReference type="PANTHER" id="PTHR43840:SF15">
    <property type="entry name" value="MITOCHONDRIAL METAL TRANSPORTER 1-RELATED"/>
    <property type="match status" value="1"/>
</dbReference>
<keyword evidence="5 7" id="KW-1133">Transmembrane helix</keyword>
<feature type="transmembrane region" description="Helical" evidence="7">
    <location>
        <begin position="12"/>
        <end position="34"/>
    </location>
</feature>
<dbReference type="InterPro" id="IPR058533">
    <property type="entry name" value="Cation_efflux_TM"/>
</dbReference>
<dbReference type="InterPro" id="IPR027470">
    <property type="entry name" value="Cation_efflux_CTD"/>
</dbReference>
<dbReference type="GO" id="GO:0008324">
    <property type="term" value="F:monoatomic cation transmembrane transporter activity"/>
    <property type="evidence" value="ECO:0007669"/>
    <property type="project" value="InterPro"/>
</dbReference>
<organism evidence="10 11">
    <name type="scientific">Candidatus Cohnella colombiensis</name>
    <dbReference type="NCBI Taxonomy" id="3121368"/>
    <lineage>
        <taxon>Bacteria</taxon>
        <taxon>Bacillati</taxon>
        <taxon>Bacillota</taxon>
        <taxon>Bacilli</taxon>
        <taxon>Bacillales</taxon>
        <taxon>Paenibacillaceae</taxon>
        <taxon>Cohnella</taxon>
    </lineage>
</organism>
<proteinExistence type="inferred from homology"/>
<keyword evidence="11" id="KW-1185">Reference proteome</keyword>
<accession>A0AA95JDV4</accession>
<dbReference type="Proteomes" id="UP001178662">
    <property type="component" value="Chromosome"/>
</dbReference>
<feature type="domain" description="Cation efflux protein cytoplasmic" evidence="9">
    <location>
        <begin position="212"/>
        <end position="283"/>
    </location>
</feature>
<evidence type="ECO:0000259" key="9">
    <source>
        <dbReference type="Pfam" id="PF16916"/>
    </source>
</evidence>
<keyword evidence="6 7" id="KW-0472">Membrane</keyword>
<feature type="transmembrane region" description="Helical" evidence="7">
    <location>
        <begin position="183"/>
        <end position="203"/>
    </location>
</feature>
<evidence type="ECO:0000256" key="4">
    <source>
        <dbReference type="ARBA" id="ARBA00022692"/>
    </source>
</evidence>
<dbReference type="Pfam" id="PF16916">
    <property type="entry name" value="ZT_dimer"/>
    <property type="match status" value="1"/>
</dbReference>
<dbReference type="InterPro" id="IPR027469">
    <property type="entry name" value="Cation_efflux_TMD_sf"/>
</dbReference>
<feature type="transmembrane region" description="Helical" evidence="7">
    <location>
        <begin position="152"/>
        <end position="171"/>
    </location>
</feature>
<dbReference type="SUPFAM" id="SSF161111">
    <property type="entry name" value="Cation efflux protein transmembrane domain-like"/>
    <property type="match status" value="1"/>
</dbReference>